<name>A0A382R2D3_9ZZZZ</name>
<organism evidence="1">
    <name type="scientific">marine metagenome</name>
    <dbReference type="NCBI Taxonomy" id="408172"/>
    <lineage>
        <taxon>unclassified sequences</taxon>
        <taxon>metagenomes</taxon>
        <taxon>ecological metagenomes</taxon>
    </lineage>
</organism>
<accession>A0A382R2D3</accession>
<dbReference type="EMBL" id="UINC01118235">
    <property type="protein sequence ID" value="SVC91228.1"/>
    <property type="molecule type" value="Genomic_DNA"/>
</dbReference>
<sequence>MKKMLIVLFGVLVFQGSVWADAKCDAGDPYTQECYAQGLSACWDMTAHPSYPAQSNPWVVGEAVLQNDELKDCRQVCAINDTLWYDKWLDDAGDLSCVVAGNQIKLNETLFADWSTANWIGKAVCK</sequence>
<proteinExistence type="predicted"/>
<gene>
    <name evidence="1" type="ORF">METZ01_LOCUS344082</name>
</gene>
<dbReference type="AlphaFoldDB" id="A0A382R2D3"/>
<evidence type="ECO:0000313" key="1">
    <source>
        <dbReference type="EMBL" id="SVC91228.1"/>
    </source>
</evidence>
<protein>
    <submittedName>
        <fullName evidence="1">Uncharacterized protein</fullName>
    </submittedName>
</protein>
<reference evidence="1" key="1">
    <citation type="submission" date="2018-05" db="EMBL/GenBank/DDBJ databases">
        <authorList>
            <person name="Lanie J.A."/>
            <person name="Ng W.-L."/>
            <person name="Kazmierczak K.M."/>
            <person name="Andrzejewski T.M."/>
            <person name="Davidsen T.M."/>
            <person name="Wayne K.J."/>
            <person name="Tettelin H."/>
            <person name="Glass J.I."/>
            <person name="Rusch D."/>
            <person name="Podicherti R."/>
            <person name="Tsui H.-C.T."/>
            <person name="Winkler M.E."/>
        </authorList>
    </citation>
    <scope>NUCLEOTIDE SEQUENCE</scope>
</reference>